<evidence type="ECO:0000256" key="3">
    <source>
        <dbReference type="ARBA" id="ARBA00008766"/>
    </source>
</evidence>
<dbReference type="OrthoDB" id="9806388at2"/>
<dbReference type="Gene3D" id="3.40.350.10">
    <property type="entry name" value="Creatinase/prolidase N-terminal domain"/>
    <property type="match status" value="1"/>
</dbReference>
<keyword evidence="6" id="KW-0479">Metal-binding</keyword>
<dbReference type="Proteomes" id="UP000238605">
    <property type="component" value="Unassembled WGS sequence"/>
</dbReference>
<sequence length="472" mass="51777">MSLLPPLAADPEAPRQRRARLIEALRAAGGGVAVLPTAPERVRNRDTHHPYRPDSHFHYLTGFDEPEAWLVLSSHGRSTLLCRPRHAEREIWDGYRLGPEAAPGALGVDAAHSVEDLDRVMPELIGGHGALWFPFGVHEGLGAQVERWLATVRGRERQGVQCPAQLRDLCSVLDEMRLVKDAHELQLMRRAGTISALAHVRAMEQSARWAREGGEPRREYHLEAELLHEFRRHGATGPAYPSIVAAGANACVLHYPAGNAPLKAGELCLIDAGCEYLGYAGDITRTFPVNGRFTAAQRELYEIVLAAQAAAIEAMRPGARLRDAHDAALRVLCQGLLDTGLLSRDRHGDLDEVIGTAAYRPFYMHGTGHWLGRDVHDVGSYLQEDEAPIEQPDGLGGRVVKKPSRILQPGMVATVEPGLYVRPGEGVPERYWHIGIRIEDDAVITPFGCELLTRDAPVDPDEIEALMGGRSA</sequence>
<evidence type="ECO:0000313" key="14">
    <source>
        <dbReference type="EMBL" id="PPE66340.1"/>
    </source>
</evidence>
<evidence type="ECO:0000256" key="4">
    <source>
        <dbReference type="ARBA" id="ARBA00012574"/>
    </source>
</evidence>
<dbReference type="Pfam" id="PF05195">
    <property type="entry name" value="AMP_N"/>
    <property type="match status" value="1"/>
</dbReference>
<dbReference type="InterPro" id="IPR052433">
    <property type="entry name" value="X-Pro_dipept-like"/>
</dbReference>
<reference evidence="14 15" key="1">
    <citation type="submission" date="2018-02" db="EMBL/GenBank/DDBJ databases">
        <title>Reclassifiation of [Polyangium] brachysporum DSM 7029 as Guopingzhaonella breviflexa gen. nov., sp. nov., a member of the family Comamonadaceae.</title>
        <authorList>
            <person name="Tang B."/>
        </authorList>
    </citation>
    <scope>NUCLEOTIDE SEQUENCE [LARGE SCALE GENOMIC DNA]</scope>
    <source>
        <strain evidence="14 15">BCRC 80649</strain>
    </source>
</reference>
<dbReference type="GO" id="GO:0030145">
    <property type="term" value="F:manganese ion binding"/>
    <property type="evidence" value="ECO:0007669"/>
    <property type="project" value="InterPro"/>
</dbReference>
<keyword evidence="5" id="KW-0645">Protease</keyword>
<dbReference type="GO" id="GO:0005829">
    <property type="term" value="C:cytosol"/>
    <property type="evidence" value="ECO:0007669"/>
    <property type="project" value="TreeGrafter"/>
</dbReference>
<dbReference type="Pfam" id="PF00557">
    <property type="entry name" value="Peptidase_M24"/>
    <property type="match status" value="1"/>
</dbReference>
<evidence type="ECO:0000256" key="12">
    <source>
        <dbReference type="ARBA" id="ARBA00081411"/>
    </source>
</evidence>
<dbReference type="PANTHER" id="PTHR43226:SF4">
    <property type="entry name" value="XAA-PRO AMINOPEPTIDASE 3"/>
    <property type="match status" value="1"/>
</dbReference>
<evidence type="ECO:0000256" key="10">
    <source>
        <dbReference type="ARBA" id="ARBA00069363"/>
    </source>
</evidence>
<dbReference type="InterPro" id="IPR036005">
    <property type="entry name" value="Creatinase/aminopeptidase-like"/>
</dbReference>
<dbReference type="Gene3D" id="3.90.230.10">
    <property type="entry name" value="Creatinase/methionine aminopeptidase superfamily"/>
    <property type="match status" value="1"/>
</dbReference>
<dbReference type="FunFam" id="3.90.230.10:FF:000002">
    <property type="entry name" value="Xaa-Pro aminopeptidase 3"/>
    <property type="match status" value="1"/>
</dbReference>
<dbReference type="SUPFAM" id="SSF55920">
    <property type="entry name" value="Creatinase/aminopeptidase"/>
    <property type="match status" value="1"/>
</dbReference>
<dbReference type="SUPFAM" id="SSF53092">
    <property type="entry name" value="Creatinase/prolidase N-terminal domain"/>
    <property type="match status" value="1"/>
</dbReference>
<feature type="domain" description="Aminopeptidase P N-terminal" evidence="13">
    <location>
        <begin position="9"/>
        <end position="142"/>
    </location>
</feature>
<comment type="caution">
    <text evidence="14">The sequence shown here is derived from an EMBL/GenBank/DDBJ whole genome shotgun (WGS) entry which is preliminary data.</text>
</comment>
<dbReference type="EC" id="3.4.11.9" evidence="4"/>
<name>A0A2S5SUC2_9BURK</name>
<keyword evidence="7" id="KW-0378">Hydrolase</keyword>
<comment type="catalytic activity">
    <reaction evidence="1">
        <text>Release of any N-terminal amino acid, including proline, that is linked to proline, even from a dipeptide or tripeptide.</text>
        <dbReference type="EC" id="3.4.11.9"/>
    </reaction>
</comment>
<evidence type="ECO:0000259" key="13">
    <source>
        <dbReference type="SMART" id="SM01011"/>
    </source>
</evidence>
<evidence type="ECO:0000256" key="7">
    <source>
        <dbReference type="ARBA" id="ARBA00022801"/>
    </source>
</evidence>
<dbReference type="InterPro" id="IPR029149">
    <property type="entry name" value="Creatin/AminoP/Spt16_N"/>
</dbReference>
<dbReference type="PANTHER" id="PTHR43226">
    <property type="entry name" value="XAA-PRO AMINOPEPTIDASE 3"/>
    <property type="match status" value="1"/>
</dbReference>
<comment type="cofactor">
    <cofactor evidence="2">
        <name>Mn(2+)</name>
        <dbReference type="ChEBI" id="CHEBI:29035"/>
    </cofactor>
</comment>
<dbReference type="InterPro" id="IPR007865">
    <property type="entry name" value="Aminopep_P_N"/>
</dbReference>
<keyword evidence="15" id="KW-1185">Reference proteome</keyword>
<comment type="similarity">
    <text evidence="3">Belongs to the peptidase M24B family.</text>
</comment>
<evidence type="ECO:0000256" key="8">
    <source>
        <dbReference type="ARBA" id="ARBA00023049"/>
    </source>
</evidence>
<keyword evidence="8" id="KW-0482">Metalloprotease</keyword>
<dbReference type="SMART" id="SM01011">
    <property type="entry name" value="AMP_N"/>
    <property type="match status" value="1"/>
</dbReference>
<evidence type="ECO:0000313" key="15">
    <source>
        <dbReference type="Proteomes" id="UP000238605"/>
    </source>
</evidence>
<dbReference type="AlphaFoldDB" id="A0A2S5SUC2"/>
<accession>A0A2S5SUC2</accession>
<organism evidence="14 15">
    <name type="scientific">Caldimonas caldifontis</name>
    <dbReference type="NCBI Taxonomy" id="1452508"/>
    <lineage>
        <taxon>Bacteria</taxon>
        <taxon>Pseudomonadati</taxon>
        <taxon>Pseudomonadota</taxon>
        <taxon>Betaproteobacteria</taxon>
        <taxon>Burkholderiales</taxon>
        <taxon>Sphaerotilaceae</taxon>
        <taxon>Caldimonas</taxon>
    </lineage>
</organism>
<evidence type="ECO:0000256" key="6">
    <source>
        <dbReference type="ARBA" id="ARBA00022723"/>
    </source>
</evidence>
<evidence type="ECO:0000256" key="11">
    <source>
        <dbReference type="ARBA" id="ARBA00075356"/>
    </source>
</evidence>
<evidence type="ECO:0000256" key="5">
    <source>
        <dbReference type="ARBA" id="ARBA00022670"/>
    </source>
</evidence>
<dbReference type="GO" id="GO:0006508">
    <property type="term" value="P:proteolysis"/>
    <property type="evidence" value="ECO:0007669"/>
    <property type="project" value="UniProtKB-KW"/>
</dbReference>
<protein>
    <recommendedName>
        <fullName evidence="10">Xaa-Pro aminopeptidase</fullName>
        <ecNumber evidence="4">3.4.11.9</ecNumber>
    </recommendedName>
    <alternativeName>
        <fullName evidence="11">Aminopeptidase P II</fullName>
    </alternativeName>
    <alternativeName>
        <fullName evidence="12">X-Pro aminopeptidase</fullName>
    </alternativeName>
</protein>
<gene>
    <name evidence="14" type="ORF">C1704_10225</name>
</gene>
<dbReference type="CDD" id="cd01087">
    <property type="entry name" value="Prolidase"/>
    <property type="match status" value="1"/>
</dbReference>
<dbReference type="GO" id="GO:0070006">
    <property type="term" value="F:metalloaminopeptidase activity"/>
    <property type="evidence" value="ECO:0007669"/>
    <property type="project" value="InterPro"/>
</dbReference>
<proteinExistence type="inferred from homology"/>
<evidence type="ECO:0000256" key="9">
    <source>
        <dbReference type="ARBA" id="ARBA00023211"/>
    </source>
</evidence>
<dbReference type="InterPro" id="IPR000994">
    <property type="entry name" value="Pept_M24"/>
</dbReference>
<keyword evidence="14" id="KW-0031">Aminopeptidase</keyword>
<evidence type="ECO:0000256" key="2">
    <source>
        <dbReference type="ARBA" id="ARBA00001936"/>
    </source>
</evidence>
<dbReference type="RefSeq" id="WP_104302623.1">
    <property type="nucleotide sequence ID" value="NZ_PSNX01000008.1"/>
</dbReference>
<dbReference type="EMBL" id="PSNX01000008">
    <property type="protein sequence ID" value="PPE66340.1"/>
    <property type="molecule type" value="Genomic_DNA"/>
</dbReference>
<keyword evidence="9" id="KW-0464">Manganese</keyword>
<evidence type="ECO:0000256" key="1">
    <source>
        <dbReference type="ARBA" id="ARBA00001424"/>
    </source>
</evidence>